<dbReference type="EMBL" id="JAAGLU010000003">
    <property type="protein sequence ID" value="NEC85241.1"/>
    <property type="molecule type" value="Genomic_DNA"/>
</dbReference>
<feature type="domain" description="DUF397" evidence="1">
    <location>
        <begin position="8"/>
        <end position="60"/>
    </location>
</feature>
<protein>
    <submittedName>
        <fullName evidence="2">DUF397 domain-containing protein</fullName>
    </submittedName>
</protein>
<comment type="caution">
    <text evidence="2">The sequence shown here is derived from an EMBL/GenBank/DDBJ whole genome shotgun (WGS) entry which is preliminary data.</text>
</comment>
<sequence length="66" mass="7246">MTPKVVAPFRKSSYSQAEGACIEVAVTTRDGRAIRDSKNTTGPILFVDRTEWSAFLVAAKDGEFDH</sequence>
<accession>A0A6B3BHM2</accession>
<dbReference type="AlphaFoldDB" id="A0A6B3BHM2"/>
<evidence type="ECO:0000313" key="2">
    <source>
        <dbReference type="EMBL" id="NEC85241.1"/>
    </source>
</evidence>
<name>A0A6B3BHM2_9ACTN</name>
<gene>
    <name evidence="2" type="ORF">G3I71_05065</name>
</gene>
<dbReference type="Pfam" id="PF04149">
    <property type="entry name" value="DUF397"/>
    <property type="match status" value="1"/>
</dbReference>
<reference evidence="2" key="1">
    <citation type="submission" date="2020-01" db="EMBL/GenBank/DDBJ databases">
        <title>Insect and environment-associated Actinomycetes.</title>
        <authorList>
            <person name="Currrie C."/>
            <person name="Chevrette M."/>
            <person name="Carlson C."/>
            <person name="Stubbendieck R."/>
            <person name="Wendt-Pienkowski E."/>
        </authorList>
    </citation>
    <scope>NUCLEOTIDE SEQUENCE</scope>
    <source>
        <strain evidence="2">SID12501</strain>
    </source>
</reference>
<evidence type="ECO:0000259" key="1">
    <source>
        <dbReference type="Pfam" id="PF04149"/>
    </source>
</evidence>
<dbReference type="InterPro" id="IPR007278">
    <property type="entry name" value="DUF397"/>
</dbReference>
<organism evidence="2">
    <name type="scientific">Streptomyces sp. SID12501</name>
    <dbReference type="NCBI Taxonomy" id="2706042"/>
    <lineage>
        <taxon>Bacteria</taxon>
        <taxon>Bacillati</taxon>
        <taxon>Actinomycetota</taxon>
        <taxon>Actinomycetes</taxon>
        <taxon>Kitasatosporales</taxon>
        <taxon>Streptomycetaceae</taxon>
        <taxon>Streptomyces</taxon>
    </lineage>
</organism>
<proteinExistence type="predicted"/>
<dbReference type="RefSeq" id="WP_164312678.1">
    <property type="nucleotide sequence ID" value="NZ_JAAGLU010000003.1"/>
</dbReference>